<feature type="transmembrane region" description="Helical" evidence="1">
    <location>
        <begin position="21"/>
        <end position="48"/>
    </location>
</feature>
<protein>
    <submittedName>
        <fullName evidence="2">Uncharacterized protein</fullName>
    </submittedName>
</protein>
<evidence type="ECO:0000313" key="2">
    <source>
        <dbReference type="EMBL" id="KAE8350739.1"/>
    </source>
</evidence>
<evidence type="ECO:0000256" key="1">
    <source>
        <dbReference type="SAM" id="Phobius"/>
    </source>
</evidence>
<reference evidence="3" key="1">
    <citation type="submission" date="2019-04" db="EMBL/GenBank/DDBJ databases">
        <title>Friends and foes A comparative genomics studyof 23 Aspergillus species from section Flavi.</title>
        <authorList>
            <consortium name="DOE Joint Genome Institute"/>
            <person name="Kjaerbolling I."/>
            <person name="Vesth T."/>
            <person name="Frisvad J.C."/>
            <person name="Nybo J.L."/>
            <person name="Theobald S."/>
            <person name="Kildgaard S."/>
            <person name="Isbrandt T."/>
            <person name="Kuo A."/>
            <person name="Sato A."/>
            <person name="Lyhne E.K."/>
            <person name="Kogle M.E."/>
            <person name="Wiebenga A."/>
            <person name="Kun R.S."/>
            <person name="Lubbers R.J."/>
            <person name="Makela M.R."/>
            <person name="Barry K."/>
            <person name="Chovatia M."/>
            <person name="Clum A."/>
            <person name="Daum C."/>
            <person name="Haridas S."/>
            <person name="He G."/>
            <person name="LaButti K."/>
            <person name="Lipzen A."/>
            <person name="Mondo S."/>
            <person name="Riley R."/>
            <person name="Salamov A."/>
            <person name="Simmons B.A."/>
            <person name="Magnuson J.K."/>
            <person name="Henrissat B."/>
            <person name="Mortensen U.H."/>
            <person name="Larsen T.O."/>
            <person name="Devries R.P."/>
            <person name="Grigoriev I.V."/>
            <person name="Machida M."/>
            <person name="Baker S.E."/>
            <person name="Andersen M.R."/>
        </authorList>
    </citation>
    <scope>NUCLEOTIDE SEQUENCE [LARGE SCALE GENOMIC DNA]</scope>
    <source>
        <strain evidence="3">CBS 553.77</strain>
    </source>
</reference>
<keyword evidence="1" id="KW-0812">Transmembrane</keyword>
<dbReference type="Proteomes" id="UP000327118">
    <property type="component" value="Unassembled WGS sequence"/>
</dbReference>
<accession>A0A5N6Z206</accession>
<gene>
    <name evidence="2" type="ORF">BDV28DRAFT_138587</name>
</gene>
<name>A0A5N6Z206_9EURO</name>
<sequence length="51" mass="5799">MELTVRRSDYAVSHRKTHSCFSIFLFFSPLALARAFSTGVAIAIEFVYHTC</sequence>
<keyword evidence="3" id="KW-1185">Reference proteome</keyword>
<dbReference type="AlphaFoldDB" id="A0A5N6Z206"/>
<dbReference type="EMBL" id="ML739207">
    <property type="protein sequence ID" value="KAE8350739.1"/>
    <property type="molecule type" value="Genomic_DNA"/>
</dbReference>
<keyword evidence="1" id="KW-1133">Transmembrane helix</keyword>
<keyword evidence="1" id="KW-0472">Membrane</keyword>
<organism evidence="2 3">
    <name type="scientific">Aspergillus coremiiformis</name>
    <dbReference type="NCBI Taxonomy" id="138285"/>
    <lineage>
        <taxon>Eukaryota</taxon>
        <taxon>Fungi</taxon>
        <taxon>Dikarya</taxon>
        <taxon>Ascomycota</taxon>
        <taxon>Pezizomycotina</taxon>
        <taxon>Eurotiomycetes</taxon>
        <taxon>Eurotiomycetidae</taxon>
        <taxon>Eurotiales</taxon>
        <taxon>Aspergillaceae</taxon>
        <taxon>Aspergillus</taxon>
        <taxon>Aspergillus subgen. Circumdati</taxon>
    </lineage>
</organism>
<proteinExistence type="predicted"/>
<evidence type="ECO:0000313" key="3">
    <source>
        <dbReference type="Proteomes" id="UP000327118"/>
    </source>
</evidence>